<dbReference type="Pfam" id="PF13771">
    <property type="entry name" value="zf-HC5HC2H"/>
    <property type="match status" value="1"/>
</dbReference>
<evidence type="ECO:0000256" key="1">
    <source>
        <dbReference type="ARBA" id="ARBA00022553"/>
    </source>
</evidence>
<feature type="region of interest" description="Disordered" evidence="5">
    <location>
        <begin position="833"/>
        <end position="913"/>
    </location>
</feature>
<feature type="region of interest" description="Disordered" evidence="5">
    <location>
        <begin position="1147"/>
        <end position="1207"/>
    </location>
</feature>
<evidence type="ECO:0000259" key="6">
    <source>
        <dbReference type="PROSITE" id="PS51805"/>
    </source>
</evidence>
<evidence type="ECO:0000256" key="2">
    <source>
        <dbReference type="ARBA" id="ARBA00022723"/>
    </source>
</evidence>
<name>A0AAV2I5T1_LYMST</name>
<dbReference type="CDD" id="cd15668">
    <property type="entry name" value="ePHD_RAI1_like"/>
    <property type="match status" value="1"/>
</dbReference>
<gene>
    <name evidence="7" type="ORF">GSLYS_00014284001</name>
</gene>
<dbReference type="InterPro" id="IPR052440">
    <property type="entry name" value="Trans_Reg/Chrom_Remod"/>
</dbReference>
<feature type="compositionally biased region" description="Polar residues" evidence="5">
    <location>
        <begin position="277"/>
        <end position="303"/>
    </location>
</feature>
<dbReference type="InterPro" id="IPR001965">
    <property type="entry name" value="Znf_PHD"/>
</dbReference>
<dbReference type="EMBL" id="CAXITT010000390">
    <property type="protein sequence ID" value="CAL1540635.1"/>
    <property type="molecule type" value="Genomic_DNA"/>
</dbReference>
<feature type="region of interest" description="Disordered" evidence="5">
    <location>
        <begin position="265"/>
        <end position="382"/>
    </location>
</feature>
<dbReference type="InterPro" id="IPR013083">
    <property type="entry name" value="Znf_RING/FYVE/PHD"/>
</dbReference>
<feature type="compositionally biased region" description="Polar residues" evidence="5">
    <location>
        <begin position="850"/>
        <end position="865"/>
    </location>
</feature>
<dbReference type="PROSITE" id="PS51805">
    <property type="entry name" value="EPHD"/>
    <property type="match status" value="1"/>
</dbReference>
<keyword evidence="4" id="KW-0862">Zinc</keyword>
<keyword evidence="8" id="KW-1185">Reference proteome</keyword>
<feature type="compositionally biased region" description="Low complexity" evidence="5">
    <location>
        <begin position="304"/>
        <end position="316"/>
    </location>
</feature>
<feature type="compositionally biased region" description="Basic and acidic residues" evidence="5">
    <location>
        <begin position="504"/>
        <end position="520"/>
    </location>
</feature>
<feature type="compositionally biased region" description="Low complexity" evidence="5">
    <location>
        <begin position="999"/>
        <end position="1011"/>
    </location>
</feature>
<feature type="compositionally biased region" description="Basic residues" evidence="5">
    <location>
        <begin position="219"/>
        <end position="230"/>
    </location>
</feature>
<evidence type="ECO:0000256" key="4">
    <source>
        <dbReference type="ARBA" id="ARBA00022833"/>
    </source>
</evidence>
<feature type="region of interest" description="Disordered" evidence="5">
    <location>
        <begin position="504"/>
        <end position="545"/>
    </location>
</feature>
<protein>
    <recommendedName>
        <fullName evidence="6">PHD-type domain-containing protein</fullName>
    </recommendedName>
</protein>
<dbReference type="GO" id="GO:0005634">
    <property type="term" value="C:nucleus"/>
    <property type="evidence" value="ECO:0007669"/>
    <property type="project" value="TreeGrafter"/>
</dbReference>
<feature type="compositionally biased region" description="Polar residues" evidence="5">
    <location>
        <begin position="336"/>
        <end position="360"/>
    </location>
</feature>
<organism evidence="7 8">
    <name type="scientific">Lymnaea stagnalis</name>
    <name type="common">Great pond snail</name>
    <name type="synonym">Helix stagnalis</name>
    <dbReference type="NCBI Taxonomy" id="6523"/>
    <lineage>
        <taxon>Eukaryota</taxon>
        <taxon>Metazoa</taxon>
        <taxon>Spiralia</taxon>
        <taxon>Lophotrochozoa</taxon>
        <taxon>Mollusca</taxon>
        <taxon>Gastropoda</taxon>
        <taxon>Heterobranchia</taxon>
        <taxon>Euthyneura</taxon>
        <taxon>Panpulmonata</taxon>
        <taxon>Hygrophila</taxon>
        <taxon>Lymnaeoidea</taxon>
        <taxon>Lymnaeidae</taxon>
        <taxon>Lymnaea</taxon>
    </lineage>
</organism>
<reference evidence="7 8" key="1">
    <citation type="submission" date="2024-04" db="EMBL/GenBank/DDBJ databases">
        <authorList>
            <consortium name="Genoscope - CEA"/>
            <person name="William W."/>
        </authorList>
    </citation>
    <scope>NUCLEOTIDE SEQUENCE [LARGE SCALE GENOMIC DNA]</scope>
</reference>
<keyword evidence="3" id="KW-0863">Zinc-finger</keyword>
<keyword evidence="2" id="KW-0479">Metal-binding</keyword>
<evidence type="ECO:0000313" key="8">
    <source>
        <dbReference type="Proteomes" id="UP001497497"/>
    </source>
</evidence>
<feature type="compositionally biased region" description="Basic residues" evidence="5">
    <location>
        <begin position="1180"/>
        <end position="1198"/>
    </location>
</feature>
<comment type="caution">
    <text evidence="7">The sequence shown here is derived from an EMBL/GenBank/DDBJ whole genome shotgun (WGS) entry which is preliminary data.</text>
</comment>
<accession>A0AAV2I5T1</accession>
<feature type="region of interest" description="Disordered" evidence="5">
    <location>
        <begin position="961"/>
        <end position="1043"/>
    </location>
</feature>
<dbReference type="GO" id="GO:0006357">
    <property type="term" value="P:regulation of transcription by RNA polymerase II"/>
    <property type="evidence" value="ECO:0007669"/>
    <property type="project" value="TreeGrafter"/>
</dbReference>
<feature type="domain" description="PHD-type" evidence="6">
    <location>
        <begin position="1379"/>
        <end position="1490"/>
    </location>
</feature>
<evidence type="ECO:0000256" key="5">
    <source>
        <dbReference type="SAM" id="MobiDB-lite"/>
    </source>
</evidence>
<evidence type="ECO:0000313" key="7">
    <source>
        <dbReference type="EMBL" id="CAL1540635.1"/>
    </source>
</evidence>
<dbReference type="InterPro" id="IPR034732">
    <property type="entry name" value="EPHD"/>
</dbReference>
<feature type="compositionally biased region" description="Polar residues" evidence="5">
    <location>
        <begin position="903"/>
        <end position="913"/>
    </location>
</feature>
<proteinExistence type="predicted"/>
<dbReference type="PANTHER" id="PTHR14955:SF4">
    <property type="entry name" value="PHD-TYPE DOMAIN-CONTAINING PROTEIN"/>
    <property type="match status" value="1"/>
</dbReference>
<dbReference type="Gene3D" id="3.30.40.10">
    <property type="entry name" value="Zinc/RING finger domain, C3HC4 (zinc finger)"/>
    <property type="match status" value="1"/>
</dbReference>
<feature type="region of interest" description="Disordered" evidence="5">
    <location>
        <begin position="437"/>
        <end position="466"/>
    </location>
</feature>
<keyword evidence="1" id="KW-0597">Phosphoprotein</keyword>
<dbReference type="GO" id="GO:0008270">
    <property type="term" value="F:zinc ion binding"/>
    <property type="evidence" value="ECO:0007669"/>
    <property type="project" value="UniProtKB-KW"/>
</dbReference>
<feature type="compositionally biased region" description="Polar residues" evidence="5">
    <location>
        <begin position="1033"/>
        <end position="1042"/>
    </location>
</feature>
<dbReference type="PANTHER" id="PTHR14955">
    <property type="entry name" value="RETINOIC ACID INDUCED 1/TRANSCRIPTION FACTOR 20"/>
    <property type="match status" value="1"/>
</dbReference>
<evidence type="ECO:0000256" key="3">
    <source>
        <dbReference type="ARBA" id="ARBA00022771"/>
    </source>
</evidence>
<dbReference type="Proteomes" id="UP001497497">
    <property type="component" value="Unassembled WGS sequence"/>
</dbReference>
<dbReference type="SMART" id="SM00249">
    <property type="entry name" value="PHD"/>
    <property type="match status" value="1"/>
</dbReference>
<sequence length="1502" mass="164063">MNHHYPDNYGYGRGTPAIPGMGFAGSGYTDPSAMTRMGQPREGYQMSHYPVMQPQSGMYGQGGFMGQQGNPYNMSGYSNYGMQGMNQSSMMGGNRQGDMTRMGTGNVINPYYNTVMSPDPHASPQHASMNNQAVNYSHTQANSLMQQPHMSMVSGKNSAIMSNQGTIGPIPTQNSGPSAMTNQSMHSQGAHSPVHMMSQVGALQNSGTYGNQTSPHMIPRTHHVPQHPMRHPTTQQNPQEVADNILQMASAYPSNQTVQVPLKSRPAPYHIPRSPHYSVSHSDLPHTSPNPHQQQQSPVNCQTSPSPSSSVKSPAPVLAPIPNPIPSPGISGLRSPCNQGMSPCGTQRSPGRMGSSYSGHSQGGPPSQCGGETSPYHHNISPSDTHYSPCAMTPTHSYAAYSASPSAQRNVLMYSPSSDHSLISTPEQFRHSNYTISSSSITSSNNVTSYSNSSKKSSSGMSNSTVTNAQMVNSPLMSLQKLVMLPETQVVDPKSVVNDACLSSHDEAPKNADSPAERLVEGSSHSVGSQCNSSSYRNQSGNTTQDVHLSENISDVNAVEKSVPAQQTSTSFPLNEQVQVSSNLDNNEDLLCNANKNLHQNVNSSPDKKLKEETVITFDHNETPEQNWSPLHQILSDSETKNSLNPSHFIAADDRLSSGSIENLTEKTQAIKTNGHHIPSKPLTILTNSETKKIIIDGVEKSSNTLDRAIHSPDRKNGKIKDDVKRLMVQCRSPGVLSEVPVITNGLINGRVRENDDEIDQDCDLAVHAKLHNGFSSLVKVKLASSKRASQFARVTPCSIAVGADERAACDRFVYRRNGICRSLRTTRIIFNGRNRNDSTGNADSDESLENVSESNFGISDSPQDGNKKRSNTPKRSECKKPDLNSMSTSNKVNESDTKSAEPVTSGSNGCMSYNNNEISDDDVCYYEGVDSSDIFINNCSSDESLTSSGELKHNKLLTPYKGADENQHHTGTSSNLKPAEQEDTEEKTEKESSPPEPTSTVSGSVSSPPSKRLRRSSGQKAKEKLKALSIMRSPNSSANNKVENDKIPEAVQTKIARVKKELDVSLSEEVAIEQIVKSDHLRSSSKTPVKYPVVVLEKSSISKSPIIKEEKYDLIDLTDACNDGASAGLEYLQACDTNESKKIKLESQETTSAKPIKKNADEMEVGDQLAQVKPIPRTPNRKPRRRPHRMKSVKKKDKLYGKGKRNDEVKDSFKSMKFSRTLDLMKARRRRETSSLGPFIRVTGKPNAPDTVSVFNQPVPELAIVAANNKHSKSKKLHSLPNVTTVHMVTNLPTDKTAMISSNRTISQDPWVCAFCSHHSSYRFLGDLFGPYFKESEINDVESIALEESKKSDMSKELKTPDFNIVKKKANDLNLLEKINSGSSRKRGKSALTLKPPEQNLAPPEEVWIHEACAIWSPGVCMVGNKLYGLDEAVKDARDTLCSVCKSKGAMIGCLHKGCSMKYHFICAVDKKECFLDEENLSLLCPKHKDKKISFAGPSKS</sequence>
<feature type="compositionally biased region" description="Pro residues" evidence="5">
    <location>
        <begin position="317"/>
        <end position="327"/>
    </location>
</feature>
<feature type="compositionally biased region" description="Polar residues" evidence="5">
    <location>
        <begin position="523"/>
        <end position="545"/>
    </location>
</feature>
<feature type="region of interest" description="Disordered" evidence="5">
    <location>
        <begin position="209"/>
        <end position="236"/>
    </location>
</feature>